<dbReference type="InterPro" id="IPR036271">
    <property type="entry name" value="Tet_transcr_reg_TetR-rel_C_sf"/>
</dbReference>
<sequence>MRNIYRPNSLLKYFWFMEKKKDLIVNHEGPYERLLGTAVRLIYSQGYAGTSVNQVIGESDSHKASFYRYFQTKEDLGKEYLKIQAANFQNSWERLMSRSANPVEFINRWMALLNKQVRAKKYFGCPLARFMGSLDQPDQVWTNQSAEILESWIHCLEIYFEENKSKGLLPQTFPARKKAERLMKLFQGNSQFYMITGNSKFFKELEEEMIGELT</sequence>
<evidence type="ECO:0000256" key="4">
    <source>
        <dbReference type="PROSITE-ProRule" id="PRU00335"/>
    </source>
</evidence>
<feature type="DNA-binding region" description="H-T-H motif" evidence="4">
    <location>
        <begin position="51"/>
        <end position="70"/>
    </location>
</feature>
<keyword evidence="7" id="KW-1185">Reference proteome</keyword>
<dbReference type="PANTHER" id="PTHR47506">
    <property type="entry name" value="TRANSCRIPTIONAL REGULATORY PROTEIN"/>
    <property type="match status" value="1"/>
</dbReference>
<keyword evidence="2 4" id="KW-0238">DNA-binding</keyword>
<evidence type="ECO:0000313" key="6">
    <source>
        <dbReference type="EMBL" id="EPG74507.1"/>
    </source>
</evidence>
<dbReference type="InterPro" id="IPR009057">
    <property type="entry name" value="Homeodomain-like_sf"/>
</dbReference>
<dbReference type="PROSITE" id="PS50977">
    <property type="entry name" value="HTH_TETR_2"/>
    <property type="match status" value="1"/>
</dbReference>
<accession>S3W2L4</accession>
<evidence type="ECO:0000256" key="1">
    <source>
        <dbReference type="ARBA" id="ARBA00023015"/>
    </source>
</evidence>
<dbReference type="STRING" id="1193011.LEP1GSC058_2507"/>
<dbReference type="InterPro" id="IPR023772">
    <property type="entry name" value="DNA-bd_HTH_TetR-type_CS"/>
</dbReference>
<dbReference type="SUPFAM" id="SSF46689">
    <property type="entry name" value="Homeodomain-like"/>
    <property type="match status" value="1"/>
</dbReference>
<comment type="caution">
    <text evidence="6">The sequence shown here is derived from an EMBL/GenBank/DDBJ whole genome shotgun (WGS) entry which is preliminary data.</text>
</comment>
<proteinExistence type="predicted"/>
<keyword evidence="3" id="KW-0804">Transcription</keyword>
<keyword evidence="1" id="KW-0805">Transcription regulation</keyword>
<evidence type="ECO:0000256" key="3">
    <source>
        <dbReference type="ARBA" id="ARBA00023163"/>
    </source>
</evidence>
<dbReference type="SUPFAM" id="SSF48498">
    <property type="entry name" value="Tetracyclin repressor-like, C-terminal domain"/>
    <property type="match status" value="1"/>
</dbReference>
<dbReference type="Proteomes" id="UP000014540">
    <property type="component" value="Unassembled WGS sequence"/>
</dbReference>
<organism evidence="6 7">
    <name type="scientific">Leptospira fainei serovar Hurstbridge str. BUT 6</name>
    <dbReference type="NCBI Taxonomy" id="1193011"/>
    <lineage>
        <taxon>Bacteria</taxon>
        <taxon>Pseudomonadati</taxon>
        <taxon>Spirochaetota</taxon>
        <taxon>Spirochaetia</taxon>
        <taxon>Leptospirales</taxon>
        <taxon>Leptospiraceae</taxon>
        <taxon>Leptospira</taxon>
    </lineage>
</organism>
<dbReference type="EMBL" id="AKWZ02000010">
    <property type="protein sequence ID" value="EPG74507.1"/>
    <property type="molecule type" value="Genomic_DNA"/>
</dbReference>
<dbReference type="Pfam" id="PF00440">
    <property type="entry name" value="TetR_N"/>
    <property type="match status" value="1"/>
</dbReference>
<dbReference type="Gene3D" id="1.10.357.10">
    <property type="entry name" value="Tetracycline Repressor, domain 2"/>
    <property type="match status" value="1"/>
</dbReference>
<evidence type="ECO:0000313" key="7">
    <source>
        <dbReference type="Proteomes" id="UP000014540"/>
    </source>
</evidence>
<evidence type="ECO:0000256" key="2">
    <source>
        <dbReference type="ARBA" id="ARBA00023125"/>
    </source>
</evidence>
<feature type="domain" description="HTH tetR-type" evidence="5">
    <location>
        <begin position="28"/>
        <end position="88"/>
    </location>
</feature>
<dbReference type="PANTHER" id="PTHR47506:SF1">
    <property type="entry name" value="HTH-TYPE TRANSCRIPTIONAL REGULATOR YJDC"/>
    <property type="match status" value="1"/>
</dbReference>
<dbReference type="PROSITE" id="PS01081">
    <property type="entry name" value="HTH_TETR_1"/>
    <property type="match status" value="1"/>
</dbReference>
<gene>
    <name evidence="6" type="ORF">LEP1GSC058_2507</name>
</gene>
<dbReference type="GO" id="GO:0003677">
    <property type="term" value="F:DNA binding"/>
    <property type="evidence" value="ECO:0007669"/>
    <property type="project" value="UniProtKB-UniRule"/>
</dbReference>
<dbReference type="AlphaFoldDB" id="S3W2L4"/>
<reference evidence="6" key="1">
    <citation type="submission" date="2013-04" db="EMBL/GenBank/DDBJ databases">
        <authorList>
            <person name="Harkins D.M."/>
            <person name="Durkin A.S."/>
            <person name="Selengut J.D."/>
            <person name="Sanka R."/>
            <person name="DePew J."/>
            <person name="Purushe J."/>
            <person name="Ahmed A."/>
            <person name="van der Linden H."/>
            <person name="Goris M.G.A."/>
            <person name="Hartskeerl R.A."/>
            <person name="Vinetz J.M."/>
            <person name="Sutton G.G."/>
            <person name="Nelson W.C."/>
            <person name="Fouts D.E."/>
        </authorList>
    </citation>
    <scope>NUCLEOTIDE SEQUENCE [LARGE SCALE GENOMIC DNA]</scope>
    <source>
        <strain evidence="6">BUT 6</strain>
    </source>
</reference>
<name>S3W2L4_9LEPT</name>
<evidence type="ECO:0000259" key="5">
    <source>
        <dbReference type="PROSITE" id="PS50977"/>
    </source>
</evidence>
<protein>
    <submittedName>
        <fullName evidence="6">Transcriptional regulator, TetR family</fullName>
    </submittedName>
</protein>
<dbReference type="InterPro" id="IPR001647">
    <property type="entry name" value="HTH_TetR"/>
</dbReference>